<dbReference type="Gene3D" id="2.40.170.20">
    <property type="entry name" value="TonB-dependent receptor, beta-barrel domain"/>
    <property type="match status" value="1"/>
</dbReference>
<comment type="subcellular location">
    <subcellularLocation>
        <location evidence="1">Cell outer membrane</location>
    </subcellularLocation>
</comment>
<dbReference type="SUPFAM" id="SSF49452">
    <property type="entry name" value="Starch-binding domain-like"/>
    <property type="match status" value="1"/>
</dbReference>
<dbReference type="Pfam" id="PF07715">
    <property type="entry name" value="Plug"/>
    <property type="match status" value="1"/>
</dbReference>
<proteinExistence type="predicted"/>
<dbReference type="Gene3D" id="2.170.130.10">
    <property type="entry name" value="TonB-dependent receptor, plug domain"/>
    <property type="match status" value="1"/>
</dbReference>
<keyword evidence="7" id="KW-0675">Receptor</keyword>
<evidence type="ECO:0000256" key="2">
    <source>
        <dbReference type="ARBA" id="ARBA00023136"/>
    </source>
</evidence>
<dbReference type="EMBL" id="JAPTZU010000002">
    <property type="protein sequence ID" value="MCZ2686972.1"/>
    <property type="molecule type" value="Genomic_DNA"/>
</dbReference>
<sequence>MRTKIIYLLVAWFISIPAFAQHENVGNSGYKIIGCVLDSISNEPVPYATLRIAYAASPKKAVRSLVCDENGNFTTTIAKPGNYLLLIESVGKKRLGKYFTLARQKNEVDFGKLLMKEDIQAIKEVTVSAQKPLVKVDIDKLTYSIKDDPESETNNTLEMLRKVPLVTVDGNDKIQLKGSSNYKIFLNGKPSNLLSGGNASEALKSMPANSIKDIEVITDPGAKYDAEGIGGIINIVTIRNKLQGYTGTVRANASSFGTFGAGGYLALKTNKLGLTANYGYNNRNTPWYDSRTIRETEKDAIAGDMPSRLVEKGRSKNRAPFHFGFLEANYEIDSLNLLSIGLNLFRGNSNIQSELDASLNAVSGTEAAQVYKYHRDTHFKNNFGSTDVNVDFQHTGNRKNEFLTLSYRFSHSPNDNDNHTKLSNVENYYLANEFPQWNINDAATSEHTAQVDYTTPTWKNQTIEGGVKYINRQSKSETLEQIYRIDSENWEDVSAENSKFKHTQHIYAVYIGYQMKFKKLGIKMGLRGEGTSLAAKFAKAPNMNFSVDYFDIVPNVAFAYQVNNTSQVRIGYNMRIQRPGISYLNPYIDNTNPQAVTQGNPNLESEKSNNFDLNFSKFGRKFSINTSLYYTYINNSIERYSKIADFAASDPRSQYNGVLWNSYGNIGEKSQAGLFVYGNLSPARFVRIFLNGGVDYTDLDSKTSNLKNNGFAGRVIVGAQFSLPKEFSINVQGGYFSPVIMLQGKQSPFYFTGLNVGKSFLKKKLSVSVSVQNPFWKTMKMEMTTTGDKFSYVSTNWRNSREFRLNVSYRFGMLKEKIKKVRRTIKNDDVKGGDSNSNTESSKEM</sequence>
<evidence type="ECO:0000256" key="4">
    <source>
        <dbReference type="SAM" id="SignalP"/>
    </source>
</evidence>
<feature type="chain" id="PRO_5040473951" evidence="4">
    <location>
        <begin position="21"/>
        <end position="845"/>
    </location>
</feature>
<dbReference type="GO" id="GO:0030246">
    <property type="term" value="F:carbohydrate binding"/>
    <property type="evidence" value="ECO:0007669"/>
    <property type="project" value="InterPro"/>
</dbReference>
<keyword evidence="3" id="KW-0998">Cell outer membrane</keyword>
<dbReference type="AlphaFoldDB" id="A0A9Q4JEZ3"/>
<accession>A0A9Q4JEZ3</accession>
<dbReference type="InterPro" id="IPR013784">
    <property type="entry name" value="Carb-bd-like_fold"/>
</dbReference>
<dbReference type="InterPro" id="IPR036942">
    <property type="entry name" value="Beta-barrel_TonB_sf"/>
</dbReference>
<gene>
    <name evidence="7" type="ORF">O1433_05605</name>
</gene>
<dbReference type="InterPro" id="IPR037066">
    <property type="entry name" value="Plug_dom_sf"/>
</dbReference>
<evidence type="ECO:0000259" key="6">
    <source>
        <dbReference type="Pfam" id="PF14905"/>
    </source>
</evidence>
<reference evidence="7" key="1">
    <citation type="submission" date="2022-12" db="EMBL/GenBank/DDBJ databases">
        <title>Development of a Multilocus Sequence Typing Scheme for Bacteroides fragilis Based on Whole Genome Sequencing Data and Clinical Application.</title>
        <authorList>
            <person name="Nielsen F.D."/>
            <person name="Justesen U.S."/>
        </authorList>
    </citation>
    <scope>NUCLEOTIDE SEQUENCE</scope>
    <source>
        <strain evidence="7">BF_AM_ODE_DK_2015_4</strain>
    </source>
</reference>
<feature type="domain" description="Outer membrane protein beta-barrel" evidence="6">
    <location>
        <begin position="395"/>
        <end position="809"/>
    </location>
</feature>
<protein>
    <submittedName>
        <fullName evidence="7">TonB-dependent receptor</fullName>
    </submittedName>
</protein>
<feature type="domain" description="TonB-dependent receptor plug" evidence="5">
    <location>
        <begin position="150"/>
        <end position="232"/>
    </location>
</feature>
<evidence type="ECO:0000256" key="1">
    <source>
        <dbReference type="ARBA" id="ARBA00004442"/>
    </source>
</evidence>
<dbReference type="InterPro" id="IPR012910">
    <property type="entry name" value="Plug_dom"/>
</dbReference>
<dbReference type="PANTHER" id="PTHR40980:SF4">
    <property type="entry name" value="TONB-DEPENDENT RECEPTOR-LIKE BETA-BARREL DOMAIN-CONTAINING PROTEIN"/>
    <property type="match status" value="1"/>
</dbReference>
<dbReference type="PANTHER" id="PTHR40980">
    <property type="entry name" value="PLUG DOMAIN-CONTAINING PROTEIN"/>
    <property type="match status" value="1"/>
</dbReference>
<keyword evidence="2" id="KW-0472">Membrane</keyword>
<comment type="caution">
    <text evidence="7">The sequence shown here is derived from an EMBL/GenBank/DDBJ whole genome shotgun (WGS) entry which is preliminary data.</text>
</comment>
<evidence type="ECO:0000313" key="8">
    <source>
        <dbReference type="Proteomes" id="UP001079672"/>
    </source>
</evidence>
<organism evidence="7 8">
    <name type="scientific">Bacteroides fragilis</name>
    <dbReference type="NCBI Taxonomy" id="817"/>
    <lineage>
        <taxon>Bacteria</taxon>
        <taxon>Pseudomonadati</taxon>
        <taxon>Bacteroidota</taxon>
        <taxon>Bacteroidia</taxon>
        <taxon>Bacteroidales</taxon>
        <taxon>Bacteroidaceae</taxon>
        <taxon>Bacteroides</taxon>
    </lineage>
</organism>
<dbReference type="RefSeq" id="WP_193684556.1">
    <property type="nucleotide sequence ID" value="NZ_JADDIJ010000063.1"/>
</dbReference>
<name>A0A9Q4JEZ3_BACFG</name>
<evidence type="ECO:0000259" key="5">
    <source>
        <dbReference type="Pfam" id="PF07715"/>
    </source>
</evidence>
<evidence type="ECO:0000256" key="3">
    <source>
        <dbReference type="ARBA" id="ARBA00023237"/>
    </source>
</evidence>
<dbReference type="SUPFAM" id="SSF56935">
    <property type="entry name" value="Porins"/>
    <property type="match status" value="1"/>
</dbReference>
<dbReference type="InterPro" id="IPR041700">
    <property type="entry name" value="OMP_b-brl_3"/>
</dbReference>
<keyword evidence="4" id="KW-0732">Signal</keyword>
<dbReference type="Pfam" id="PF14905">
    <property type="entry name" value="OMP_b-brl_3"/>
    <property type="match status" value="1"/>
</dbReference>
<dbReference type="Proteomes" id="UP001079672">
    <property type="component" value="Unassembled WGS sequence"/>
</dbReference>
<feature type="signal peptide" evidence="4">
    <location>
        <begin position="1"/>
        <end position="20"/>
    </location>
</feature>
<dbReference type="GO" id="GO:0009279">
    <property type="term" value="C:cell outer membrane"/>
    <property type="evidence" value="ECO:0007669"/>
    <property type="project" value="UniProtKB-SubCell"/>
</dbReference>
<evidence type="ECO:0000313" key="7">
    <source>
        <dbReference type="EMBL" id="MCZ2686972.1"/>
    </source>
</evidence>